<evidence type="ECO:0000259" key="4">
    <source>
        <dbReference type="PROSITE" id="PS51304"/>
    </source>
</evidence>
<dbReference type="Pfam" id="PF00337">
    <property type="entry name" value="Gal-bind_lectin"/>
    <property type="match status" value="1"/>
</dbReference>
<evidence type="ECO:0000313" key="6">
    <source>
        <dbReference type="Proteomes" id="UP000735302"/>
    </source>
</evidence>
<dbReference type="InterPro" id="IPR001079">
    <property type="entry name" value="Galectin_CRD"/>
</dbReference>
<keyword evidence="1 2" id="KW-0430">Lectin</keyword>
<evidence type="ECO:0000256" key="3">
    <source>
        <dbReference type="SAM" id="SignalP"/>
    </source>
</evidence>
<dbReference type="EMBL" id="BLXT01003971">
    <property type="protein sequence ID" value="GFO08581.1"/>
    <property type="molecule type" value="Genomic_DNA"/>
</dbReference>
<proteinExistence type="predicted"/>
<dbReference type="InterPro" id="IPR013320">
    <property type="entry name" value="ConA-like_dom_sf"/>
</dbReference>
<gene>
    <name evidence="5" type="ORF">PoB_003508600</name>
</gene>
<feature type="chain" id="PRO_5043708113" description="Galectin" evidence="3">
    <location>
        <begin position="25"/>
        <end position="242"/>
    </location>
</feature>
<evidence type="ECO:0000256" key="1">
    <source>
        <dbReference type="ARBA" id="ARBA00022734"/>
    </source>
</evidence>
<keyword evidence="3" id="KW-0732">Signal</keyword>
<evidence type="ECO:0000313" key="5">
    <source>
        <dbReference type="EMBL" id="GFO08581.1"/>
    </source>
</evidence>
<dbReference type="GO" id="GO:0016936">
    <property type="term" value="F:galactoside binding"/>
    <property type="evidence" value="ECO:0007669"/>
    <property type="project" value="TreeGrafter"/>
</dbReference>
<evidence type="ECO:0000256" key="2">
    <source>
        <dbReference type="RuleBase" id="RU102079"/>
    </source>
</evidence>
<dbReference type="GO" id="GO:0030246">
    <property type="term" value="F:carbohydrate binding"/>
    <property type="evidence" value="ECO:0007669"/>
    <property type="project" value="UniProtKB-UniRule"/>
</dbReference>
<comment type="caution">
    <text evidence="5">The sequence shown here is derived from an EMBL/GenBank/DDBJ whole genome shotgun (WGS) entry which is preliminary data.</text>
</comment>
<dbReference type="PANTHER" id="PTHR11346">
    <property type="entry name" value="GALECTIN"/>
    <property type="match status" value="1"/>
</dbReference>
<dbReference type="PROSITE" id="PS51304">
    <property type="entry name" value="GALECTIN"/>
    <property type="match status" value="1"/>
</dbReference>
<sequence>MQYRRMYLLYNLLVLLATFSVIWATCDVTPHNFRRWRGSVKGGDCQTLGTPGLTYLLCVEKCSKTPDCKALTHACNLLACLCIYCNYVEDLLFSDNAVTFIYMKDKLLAQNMDSSNRVSLPLNEGLSVGQVIRAMLRLGSEFTGFLLVTSQEDFALLIGFRVSFGEIVRNSKIGGQWGDEEFNIPHFNFTAGQEVEIICIVQDRGYLVYIDTVQFFDFRHRYSDLSSIAYVWVEGIVVSVSV</sequence>
<dbReference type="InterPro" id="IPR044156">
    <property type="entry name" value="Galectin-like"/>
</dbReference>
<reference evidence="5 6" key="1">
    <citation type="journal article" date="2021" name="Elife">
        <title>Chloroplast acquisition without the gene transfer in kleptoplastic sea slugs, Plakobranchus ocellatus.</title>
        <authorList>
            <person name="Maeda T."/>
            <person name="Takahashi S."/>
            <person name="Yoshida T."/>
            <person name="Shimamura S."/>
            <person name="Takaki Y."/>
            <person name="Nagai Y."/>
            <person name="Toyoda A."/>
            <person name="Suzuki Y."/>
            <person name="Arimoto A."/>
            <person name="Ishii H."/>
            <person name="Satoh N."/>
            <person name="Nishiyama T."/>
            <person name="Hasebe M."/>
            <person name="Maruyama T."/>
            <person name="Minagawa J."/>
            <person name="Obokata J."/>
            <person name="Shigenobu S."/>
        </authorList>
    </citation>
    <scope>NUCLEOTIDE SEQUENCE [LARGE SCALE GENOMIC DNA]</scope>
</reference>
<organism evidence="5 6">
    <name type="scientific">Plakobranchus ocellatus</name>
    <dbReference type="NCBI Taxonomy" id="259542"/>
    <lineage>
        <taxon>Eukaryota</taxon>
        <taxon>Metazoa</taxon>
        <taxon>Spiralia</taxon>
        <taxon>Lophotrochozoa</taxon>
        <taxon>Mollusca</taxon>
        <taxon>Gastropoda</taxon>
        <taxon>Heterobranchia</taxon>
        <taxon>Euthyneura</taxon>
        <taxon>Panpulmonata</taxon>
        <taxon>Sacoglossa</taxon>
        <taxon>Placobranchoidea</taxon>
        <taxon>Plakobranchidae</taxon>
        <taxon>Plakobranchus</taxon>
    </lineage>
</organism>
<dbReference type="SUPFAM" id="SSF49899">
    <property type="entry name" value="Concanavalin A-like lectins/glucanases"/>
    <property type="match status" value="1"/>
</dbReference>
<dbReference type="AlphaFoldDB" id="A0AAV4APT3"/>
<name>A0AAV4APT3_9GAST</name>
<dbReference type="Gene3D" id="2.60.120.200">
    <property type="match status" value="1"/>
</dbReference>
<dbReference type="SMART" id="SM00908">
    <property type="entry name" value="Gal-bind_lectin"/>
    <property type="match status" value="1"/>
</dbReference>
<protein>
    <recommendedName>
        <fullName evidence="2">Galectin</fullName>
    </recommendedName>
</protein>
<dbReference type="PANTHER" id="PTHR11346:SF176">
    <property type="entry name" value="32 KDA BETA-GALACTOSIDE-BINDING LECTIN LEC-3"/>
    <property type="match status" value="1"/>
</dbReference>
<accession>A0AAV4APT3</accession>
<dbReference type="Proteomes" id="UP000735302">
    <property type="component" value="Unassembled WGS sequence"/>
</dbReference>
<feature type="domain" description="Galectin" evidence="4">
    <location>
        <begin position="118"/>
        <end position="242"/>
    </location>
</feature>
<keyword evidence="6" id="KW-1185">Reference proteome</keyword>
<dbReference type="CDD" id="cd00070">
    <property type="entry name" value="GLECT"/>
    <property type="match status" value="1"/>
</dbReference>
<feature type="signal peptide" evidence="3">
    <location>
        <begin position="1"/>
        <end position="24"/>
    </location>
</feature>
<dbReference type="SMART" id="SM00276">
    <property type="entry name" value="GLECT"/>
    <property type="match status" value="1"/>
</dbReference>